<dbReference type="InterPro" id="IPR013783">
    <property type="entry name" value="Ig-like_fold"/>
</dbReference>
<dbReference type="PANTHER" id="PTHR46957:SF3">
    <property type="entry name" value="CYTOKINE RECEPTOR"/>
    <property type="match status" value="1"/>
</dbReference>
<feature type="transmembrane region" description="Helical" evidence="13">
    <location>
        <begin position="1316"/>
        <end position="1340"/>
    </location>
</feature>
<dbReference type="InterPro" id="IPR003961">
    <property type="entry name" value="FN3_dom"/>
</dbReference>
<dbReference type="SMART" id="SM00404">
    <property type="entry name" value="PTPc_motif"/>
    <property type="match status" value="1"/>
</dbReference>
<evidence type="ECO:0000256" key="9">
    <source>
        <dbReference type="ARBA" id="ARBA00023136"/>
    </source>
</evidence>
<proteinExistence type="predicted"/>
<dbReference type="EC" id="3.1.3.48" evidence="2"/>
<keyword evidence="18" id="KW-1185">Reference proteome</keyword>
<dbReference type="InterPro" id="IPR029021">
    <property type="entry name" value="Prot-tyrosine_phosphatase-like"/>
</dbReference>
<dbReference type="Pfam" id="PF18861">
    <property type="entry name" value="PTP_tm"/>
    <property type="match status" value="1"/>
</dbReference>
<feature type="domain" description="Fibronectin type-III" evidence="16">
    <location>
        <begin position="403"/>
        <end position="492"/>
    </location>
</feature>
<feature type="domain" description="Fibronectin type-III" evidence="16">
    <location>
        <begin position="956"/>
        <end position="1045"/>
    </location>
</feature>
<dbReference type="Gene3D" id="2.60.40.10">
    <property type="entry name" value="Immunoglobulins"/>
    <property type="match status" value="10"/>
</dbReference>
<keyword evidence="3 13" id="KW-0812">Transmembrane</keyword>
<keyword evidence="4" id="KW-0732">Signal</keyword>
<keyword evidence="5" id="KW-0677">Repeat</keyword>
<evidence type="ECO:0000256" key="10">
    <source>
        <dbReference type="ARBA" id="ARBA00023180"/>
    </source>
</evidence>
<feature type="domain" description="Fibronectin type-III" evidence="16">
    <location>
        <begin position="218"/>
        <end position="309"/>
    </location>
</feature>
<evidence type="ECO:0000313" key="17">
    <source>
        <dbReference type="EMBL" id="OWF42769.1"/>
    </source>
</evidence>
<dbReference type="InterPro" id="IPR050713">
    <property type="entry name" value="RTP_Phos/Ushers"/>
</dbReference>
<evidence type="ECO:0000256" key="7">
    <source>
        <dbReference type="ARBA" id="ARBA00022912"/>
    </source>
</evidence>
<comment type="catalytic activity">
    <reaction evidence="11">
        <text>O-phospho-L-tyrosyl-[protein] + H2O = L-tyrosyl-[protein] + phosphate</text>
        <dbReference type="Rhea" id="RHEA:10684"/>
        <dbReference type="Rhea" id="RHEA-COMP:10136"/>
        <dbReference type="Rhea" id="RHEA-COMP:20101"/>
        <dbReference type="ChEBI" id="CHEBI:15377"/>
        <dbReference type="ChEBI" id="CHEBI:43474"/>
        <dbReference type="ChEBI" id="CHEBI:46858"/>
        <dbReference type="ChEBI" id="CHEBI:61978"/>
        <dbReference type="EC" id="3.1.3.48"/>
    </reaction>
</comment>
<comment type="subcellular location">
    <subcellularLocation>
        <location evidence="1">Membrane</location>
        <topology evidence="1">Single-pass type I membrane protein</topology>
    </subcellularLocation>
</comment>
<feature type="domain" description="Fibronectin type-III" evidence="16">
    <location>
        <begin position="1046"/>
        <end position="1148"/>
    </location>
</feature>
<dbReference type="Pfam" id="PF00041">
    <property type="entry name" value="fn3"/>
    <property type="match status" value="5"/>
</dbReference>
<dbReference type="FunFam" id="3.90.190.10:FF:000009">
    <property type="entry name" value="Receptor-type tyrosine-protein phosphatase beta"/>
    <property type="match status" value="1"/>
</dbReference>
<dbReference type="Pfam" id="PF00102">
    <property type="entry name" value="Y_phosphatase"/>
    <property type="match status" value="1"/>
</dbReference>
<dbReference type="PROSITE" id="PS00383">
    <property type="entry name" value="TYR_PHOSPHATASE_1"/>
    <property type="match status" value="1"/>
</dbReference>
<dbReference type="OrthoDB" id="6277409at2759"/>
<dbReference type="SMART" id="SM00194">
    <property type="entry name" value="PTPc"/>
    <property type="match status" value="1"/>
</dbReference>
<dbReference type="InterPro" id="IPR036116">
    <property type="entry name" value="FN3_sf"/>
</dbReference>
<feature type="domain" description="Tyrosine-protein phosphatase" evidence="14">
    <location>
        <begin position="1396"/>
        <end position="1651"/>
    </location>
</feature>
<evidence type="ECO:0000256" key="4">
    <source>
        <dbReference type="ARBA" id="ARBA00022729"/>
    </source>
</evidence>
<evidence type="ECO:0000256" key="6">
    <source>
        <dbReference type="ARBA" id="ARBA00022801"/>
    </source>
</evidence>
<feature type="region of interest" description="Disordered" evidence="12">
    <location>
        <begin position="1351"/>
        <end position="1373"/>
    </location>
</feature>
<dbReference type="PANTHER" id="PTHR46957">
    <property type="entry name" value="CYTOKINE RECEPTOR"/>
    <property type="match status" value="1"/>
</dbReference>
<dbReference type="InterPro" id="IPR041201">
    <property type="entry name" value="PTPRJ_TM"/>
</dbReference>
<evidence type="ECO:0000256" key="2">
    <source>
        <dbReference type="ARBA" id="ARBA00013064"/>
    </source>
</evidence>
<dbReference type="Gene3D" id="3.90.190.10">
    <property type="entry name" value="Protein tyrosine phosphatase superfamily"/>
    <property type="match status" value="1"/>
</dbReference>
<dbReference type="PROSITE" id="PS50056">
    <property type="entry name" value="TYR_PHOSPHATASE_2"/>
    <property type="match status" value="1"/>
</dbReference>
<dbReference type="PROSITE" id="PS50853">
    <property type="entry name" value="FN3"/>
    <property type="match status" value="9"/>
</dbReference>
<evidence type="ECO:0000256" key="1">
    <source>
        <dbReference type="ARBA" id="ARBA00004479"/>
    </source>
</evidence>
<dbReference type="Proteomes" id="UP000242188">
    <property type="component" value="Unassembled WGS sequence"/>
</dbReference>
<evidence type="ECO:0000256" key="11">
    <source>
        <dbReference type="ARBA" id="ARBA00051722"/>
    </source>
</evidence>
<dbReference type="STRING" id="6573.A0A210Q268"/>
<dbReference type="CDD" id="cd14548">
    <property type="entry name" value="R3-PTPc"/>
    <property type="match status" value="1"/>
</dbReference>
<reference evidence="17 18" key="1">
    <citation type="journal article" date="2017" name="Nat. Ecol. Evol.">
        <title>Scallop genome provides insights into evolution of bilaterian karyotype and development.</title>
        <authorList>
            <person name="Wang S."/>
            <person name="Zhang J."/>
            <person name="Jiao W."/>
            <person name="Li J."/>
            <person name="Xun X."/>
            <person name="Sun Y."/>
            <person name="Guo X."/>
            <person name="Huan P."/>
            <person name="Dong B."/>
            <person name="Zhang L."/>
            <person name="Hu X."/>
            <person name="Sun X."/>
            <person name="Wang J."/>
            <person name="Zhao C."/>
            <person name="Wang Y."/>
            <person name="Wang D."/>
            <person name="Huang X."/>
            <person name="Wang R."/>
            <person name="Lv J."/>
            <person name="Li Y."/>
            <person name="Zhang Z."/>
            <person name="Liu B."/>
            <person name="Lu W."/>
            <person name="Hui Y."/>
            <person name="Liang J."/>
            <person name="Zhou Z."/>
            <person name="Hou R."/>
            <person name="Li X."/>
            <person name="Liu Y."/>
            <person name="Li H."/>
            <person name="Ning X."/>
            <person name="Lin Y."/>
            <person name="Zhao L."/>
            <person name="Xing Q."/>
            <person name="Dou J."/>
            <person name="Li Y."/>
            <person name="Mao J."/>
            <person name="Guo H."/>
            <person name="Dou H."/>
            <person name="Li T."/>
            <person name="Mu C."/>
            <person name="Jiang W."/>
            <person name="Fu Q."/>
            <person name="Fu X."/>
            <person name="Miao Y."/>
            <person name="Liu J."/>
            <person name="Yu Q."/>
            <person name="Li R."/>
            <person name="Liao H."/>
            <person name="Li X."/>
            <person name="Kong Y."/>
            <person name="Jiang Z."/>
            <person name="Chourrout D."/>
            <person name="Li R."/>
            <person name="Bao Z."/>
        </authorList>
    </citation>
    <scope>NUCLEOTIDE SEQUENCE [LARGE SCALE GENOMIC DNA]</scope>
    <source>
        <strain evidence="17 18">PY_sf001</strain>
    </source>
</reference>
<dbReference type="SUPFAM" id="SSF52799">
    <property type="entry name" value="(Phosphotyrosine protein) phosphatases II"/>
    <property type="match status" value="1"/>
</dbReference>
<evidence type="ECO:0000256" key="12">
    <source>
        <dbReference type="SAM" id="MobiDB-lite"/>
    </source>
</evidence>
<evidence type="ECO:0000259" key="16">
    <source>
        <dbReference type="PROSITE" id="PS50853"/>
    </source>
</evidence>
<organism evidence="17 18">
    <name type="scientific">Mizuhopecten yessoensis</name>
    <name type="common">Japanese scallop</name>
    <name type="synonym">Patinopecten yessoensis</name>
    <dbReference type="NCBI Taxonomy" id="6573"/>
    <lineage>
        <taxon>Eukaryota</taxon>
        <taxon>Metazoa</taxon>
        <taxon>Spiralia</taxon>
        <taxon>Lophotrochozoa</taxon>
        <taxon>Mollusca</taxon>
        <taxon>Bivalvia</taxon>
        <taxon>Autobranchia</taxon>
        <taxon>Pteriomorphia</taxon>
        <taxon>Pectinida</taxon>
        <taxon>Pectinoidea</taxon>
        <taxon>Pectinidae</taxon>
        <taxon>Mizuhopecten</taxon>
    </lineage>
</organism>
<dbReference type="CDD" id="cd00063">
    <property type="entry name" value="FN3"/>
    <property type="match status" value="8"/>
</dbReference>
<keyword evidence="7" id="KW-0904">Protein phosphatase</keyword>
<evidence type="ECO:0000259" key="15">
    <source>
        <dbReference type="PROSITE" id="PS50056"/>
    </source>
</evidence>
<dbReference type="GO" id="GO:0004725">
    <property type="term" value="F:protein tyrosine phosphatase activity"/>
    <property type="evidence" value="ECO:0007669"/>
    <property type="project" value="UniProtKB-EC"/>
</dbReference>
<feature type="domain" description="Fibronectin type-III" evidence="16">
    <location>
        <begin position="310"/>
        <end position="402"/>
    </location>
</feature>
<feature type="domain" description="Fibronectin type-III" evidence="16">
    <location>
        <begin position="679"/>
        <end position="771"/>
    </location>
</feature>
<evidence type="ECO:0000256" key="3">
    <source>
        <dbReference type="ARBA" id="ARBA00022692"/>
    </source>
</evidence>
<keyword evidence="9 13" id="KW-0472">Membrane</keyword>
<name>A0A210Q268_MIZYE</name>
<dbReference type="InterPro" id="IPR000242">
    <property type="entry name" value="PTP_cat"/>
</dbReference>
<gene>
    <name evidence="17" type="ORF">KP79_PYT07201</name>
</gene>
<evidence type="ECO:0000256" key="13">
    <source>
        <dbReference type="SAM" id="Phobius"/>
    </source>
</evidence>
<keyword evidence="6" id="KW-0378">Hydrolase</keyword>
<sequence length="1683" mass="187607">MKTITDLQPGVTYQVNILRSGTSIYSANQTTKPLPPTSINVDEAGTENLYISWTPDPDSVQDSYRVFLTGITNFSEVYESELLTELFHNITGVYPGHVYTITVVSSSQGVSSNFSTLIEDNTVPLSPIIQSVVALDNSSVMMSWVTEIHSTQDHEMFTATYNTSFGQSEEVNLTCKVKLWSSCVASVPGIPGQMLLLEVFSVKGVRRSEPDSAYHSTKPDPLMDIVELGSSSTDLYLQLVPPTVSSYQLFLFKVIIDGLSFYNFTVPPTETNVTLNNLTGGTAYNISATVASQWEESTSFSDIFYTDPYPSGPIKITDAGITQNSIKVLWEAVSSGSVSYYEVRISPKEPQTISPVMDYTVDQRTALFEKLVAGKMYVVTVVSGAGQKRSNPTERVVWTRPYPPVNVTAVVRSGRVIDVTWQRPVDGMVENYFVTAKSTLSDSVSPVSVTVSTPGHSFTKLHPGETYDITVTSLSGNVSSSEVKVQATTNPTSVAELYIDFVGSSTVNVSWPRPDGTVIDMYELNISPADTTSPITLFEVQGQLHHSFEGLNPGTLYNISIQTFVNSSGSDEAEVAVITKPLPVKSLNVSSHASSSLYAQWQVPNTHQQSFFEVVYQTIYQMENASLPLIPDVEGQLDYSETLYNLSAGYMYQVSIRTIKTIGNLSAYSTWESASKTTKPKPVLTLMAVLIGRDVKLLWTPDPESTQDHYYVLYRGTITGANPSWDQTLSNNTELQVTGLFPGERYDMLVIAGSYGEMSPHRNVSVQIPPLAPTDLLINTSLTTESTLSLSWSYNRSATFIEEYKLDYQSYRSSFVQTMTIPHPNDTVEDLNLVLGNLTSGETYKITLKSSTNDAYSEEILRNATVQPECLTILSEEANATDTISVQYTDTSNYFDHYLFYLTNESGQSAIQKDRVDTDRKVAFTSLSGGTVYSVKVVSVAEDQISDPQYIYLQTVPNQPHVTQTATSSEITLTIHKPEGHVDSFMVVCFRDKDPCGIHSLAVTRDSHSVTFDNLLPFTMYNFQVVAIAGIKQNSVFPRITTNQAAPSYVRDLKAVESSPLTVNLTWRPPLVPNGIITAYLVAYTNQQDGIGGSRNLTLAGSLQYQSVYYMNFTDLLAGHTYSFMVYAKTVTLGTPAVYNITLRTYPPPIIDAATSTPKGVTDKGIATVTPTTVIVHFTNPFSSKYGDIINYTVIVATDTTEQYTNAHATLPDWKAAQVDPSIKAYQAIANCSTFFEESSTCNGVFRLHKRSVTLDYKVFEIGTESNCYSKSYCNGPLQQQTKYYVKLRGYTEGGYTDTNYSKPFLTSMVVEEDNIGGIIGGVVAAILVIIIFIVVFIVFRRMRDRRSNMYKERHSQRLSMTPRSSLRKNRKSHPVSMANFSDHIISMSADSDFKYAEQFEDLKEIGRDQPCTAAELPENRGKNRFTNILPYDHSRVKLLPTDDEEGSDYINANYMPGFNSRREYIVTQGALPSTRDDFWRMIWEQNSRNIVMLTKCVEKGREKCDHYWPHGTDAMFYGDLQVAALNETKFPSWTITEFRLSLGDVSRQIRHFHFLAWPDFGVPDKPQTLIRFVKTVREKLNRECGPIVVHCSAGVGRSGTYIALDRMLQNIGEHGEVDIFQTVAEMRRERVWMVQTEQQYICIHQCVLCVVEGREDEHHVYENAAFSNAGYEDDEGINVEVP</sequence>
<accession>A0A210Q268</accession>
<dbReference type="PRINTS" id="PR00700">
    <property type="entry name" value="PRTYPHPHTASE"/>
</dbReference>
<protein>
    <recommendedName>
        <fullName evidence="2">protein-tyrosine-phosphatase</fullName>
        <ecNumber evidence="2">3.1.3.48</ecNumber>
    </recommendedName>
</protein>
<evidence type="ECO:0000259" key="14">
    <source>
        <dbReference type="PROSITE" id="PS50055"/>
    </source>
</evidence>
<evidence type="ECO:0000313" key="18">
    <source>
        <dbReference type="Proteomes" id="UP000242188"/>
    </source>
</evidence>
<dbReference type="GO" id="GO:0016020">
    <property type="term" value="C:membrane"/>
    <property type="evidence" value="ECO:0007669"/>
    <property type="project" value="UniProtKB-SubCell"/>
</dbReference>
<comment type="caution">
    <text evidence="17">The sequence shown here is derived from an EMBL/GenBank/DDBJ whole genome shotgun (WGS) entry which is preliminary data.</text>
</comment>
<evidence type="ECO:0000256" key="5">
    <source>
        <dbReference type="ARBA" id="ARBA00022737"/>
    </source>
</evidence>
<feature type="domain" description="Tyrosine specific protein phosphatases" evidence="15">
    <location>
        <begin position="1568"/>
        <end position="1642"/>
    </location>
</feature>
<dbReference type="EMBL" id="NEDP02005224">
    <property type="protein sequence ID" value="OWF42769.1"/>
    <property type="molecule type" value="Genomic_DNA"/>
</dbReference>
<dbReference type="InterPro" id="IPR016130">
    <property type="entry name" value="Tyr_Pase_AS"/>
</dbReference>
<feature type="domain" description="Fibronectin type-III" evidence="16">
    <location>
        <begin position="772"/>
        <end position="869"/>
    </location>
</feature>
<dbReference type="SUPFAM" id="SSF49265">
    <property type="entry name" value="Fibronectin type III"/>
    <property type="match status" value="7"/>
</dbReference>
<keyword evidence="8 13" id="KW-1133">Transmembrane helix</keyword>
<dbReference type="InterPro" id="IPR000387">
    <property type="entry name" value="Tyr_Pase_dom"/>
</dbReference>
<dbReference type="SMART" id="SM00060">
    <property type="entry name" value="FN3"/>
    <property type="match status" value="12"/>
</dbReference>
<dbReference type="GO" id="GO:0032502">
    <property type="term" value="P:developmental process"/>
    <property type="evidence" value="ECO:0007669"/>
    <property type="project" value="UniProtKB-ARBA"/>
</dbReference>
<feature type="domain" description="Fibronectin type-III" evidence="16">
    <location>
        <begin position="493"/>
        <end position="583"/>
    </location>
</feature>
<feature type="domain" description="Fibronectin type-III" evidence="16">
    <location>
        <begin position="35"/>
        <end position="125"/>
    </location>
</feature>
<keyword evidence="10" id="KW-0325">Glycoprotein</keyword>
<evidence type="ECO:0000256" key="8">
    <source>
        <dbReference type="ARBA" id="ARBA00022989"/>
    </source>
</evidence>
<dbReference type="InterPro" id="IPR003595">
    <property type="entry name" value="Tyr_Pase_cat"/>
</dbReference>
<dbReference type="PROSITE" id="PS50055">
    <property type="entry name" value="TYR_PHOSPHATASE_PTP"/>
    <property type="match status" value="1"/>
</dbReference>